<dbReference type="GO" id="GO:0006419">
    <property type="term" value="P:alanyl-tRNA aminoacylation"/>
    <property type="evidence" value="ECO:0007669"/>
    <property type="project" value="InterPro"/>
</dbReference>
<reference evidence="7" key="1">
    <citation type="submission" date="2016-11" db="EMBL/GenBank/DDBJ databases">
        <authorList>
            <person name="Varghese N."/>
            <person name="Submissions S."/>
        </authorList>
    </citation>
    <scope>NUCLEOTIDE SEQUENCE [LARGE SCALE GENOMIC DNA]</scope>
    <source>
        <strain evidence="7">DSM 29326</strain>
    </source>
</reference>
<organism evidence="6 7">
    <name type="scientific">Loktanella atrilutea</name>
    <dbReference type="NCBI Taxonomy" id="366533"/>
    <lineage>
        <taxon>Bacteria</taxon>
        <taxon>Pseudomonadati</taxon>
        <taxon>Pseudomonadota</taxon>
        <taxon>Alphaproteobacteria</taxon>
        <taxon>Rhodobacterales</taxon>
        <taxon>Roseobacteraceae</taxon>
        <taxon>Loktanella</taxon>
    </lineage>
</organism>
<dbReference type="SUPFAM" id="SSF55186">
    <property type="entry name" value="ThrRS/AlaRS common domain"/>
    <property type="match status" value="1"/>
</dbReference>
<dbReference type="OrthoDB" id="9812949at2"/>
<dbReference type="GO" id="GO:0046872">
    <property type="term" value="F:metal ion binding"/>
    <property type="evidence" value="ECO:0007669"/>
    <property type="project" value="UniProtKB-KW"/>
</dbReference>
<dbReference type="GO" id="GO:0005524">
    <property type="term" value="F:ATP binding"/>
    <property type="evidence" value="ECO:0007669"/>
    <property type="project" value="InterPro"/>
</dbReference>
<evidence type="ECO:0000313" key="7">
    <source>
        <dbReference type="Proteomes" id="UP000183987"/>
    </source>
</evidence>
<evidence type="ECO:0000313" key="6">
    <source>
        <dbReference type="EMBL" id="SHE65302.1"/>
    </source>
</evidence>
<dbReference type="SUPFAM" id="SSF50447">
    <property type="entry name" value="Translation proteins"/>
    <property type="match status" value="1"/>
</dbReference>
<dbReference type="Gene3D" id="2.40.30.130">
    <property type="match status" value="1"/>
</dbReference>
<keyword evidence="4" id="KW-0862">Zinc</keyword>
<evidence type="ECO:0000256" key="3">
    <source>
        <dbReference type="ARBA" id="ARBA00022723"/>
    </source>
</evidence>
<evidence type="ECO:0000256" key="1">
    <source>
        <dbReference type="ARBA" id="ARBA00001947"/>
    </source>
</evidence>
<dbReference type="InterPro" id="IPR012947">
    <property type="entry name" value="tRNA_SAD"/>
</dbReference>
<dbReference type="GO" id="GO:0004813">
    <property type="term" value="F:alanine-tRNA ligase activity"/>
    <property type="evidence" value="ECO:0007669"/>
    <property type="project" value="InterPro"/>
</dbReference>
<dbReference type="Pfam" id="PF07973">
    <property type="entry name" value="tRNA_SAD"/>
    <property type="match status" value="1"/>
</dbReference>
<dbReference type="GO" id="GO:0005737">
    <property type="term" value="C:cytoplasm"/>
    <property type="evidence" value="ECO:0007669"/>
    <property type="project" value="UniProtKB-SubCell"/>
</dbReference>
<dbReference type="RefSeq" id="WP_072856015.1">
    <property type="nucleotide sequence ID" value="NZ_FQUE01000001.1"/>
</dbReference>
<dbReference type="InterPro" id="IPR018163">
    <property type="entry name" value="Thr/Ala-tRNA-synth_IIc_edit"/>
</dbReference>
<feature type="domain" description="Alanyl-transfer RNA synthetases family profile" evidence="5">
    <location>
        <begin position="1"/>
        <end position="240"/>
    </location>
</feature>
<dbReference type="EMBL" id="FQUE01000001">
    <property type="protein sequence ID" value="SHE65302.1"/>
    <property type="molecule type" value="Genomic_DNA"/>
</dbReference>
<dbReference type="STRING" id="366533.SAMN05444339_101990"/>
<keyword evidence="7" id="KW-1185">Reference proteome</keyword>
<dbReference type="Proteomes" id="UP000183987">
    <property type="component" value="Unassembled WGS sequence"/>
</dbReference>
<evidence type="ECO:0000256" key="2">
    <source>
        <dbReference type="ARBA" id="ARBA00004496"/>
    </source>
</evidence>
<evidence type="ECO:0000256" key="4">
    <source>
        <dbReference type="ARBA" id="ARBA00022833"/>
    </source>
</evidence>
<dbReference type="GO" id="GO:0002161">
    <property type="term" value="F:aminoacyl-tRNA deacylase activity"/>
    <property type="evidence" value="ECO:0007669"/>
    <property type="project" value="UniProtKB-ARBA"/>
</dbReference>
<comment type="cofactor">
    <cofactor evidence="1">
        <name>Zn(2+)</name>
        <dbReference type="ChEBI" id="CHEBI:29105"/>
    </cofactor>
</comment>
<proteinExistence type="predicted"/>
<accession>A0A1M4V8P6</accession>
<dbReference type="AlphaFoldDB" id="A0A1M4V8P6"/>
<dbReference type="InterPro" id="IPR051335">
    <property type="entry name" value="Alanyl-tRNA_Editing_Enzymes"/>
</dbReference>
<keyword evidence="6" id="KW-0378">Hydrolase</keyword>
<protein>
    <submittedName>
        <fullName evidence="6">Ala-tRNA(Pro) hydrolase</fullName>
    </submittedName>
</protein>
<gene>
    <name evidence="6" type="ORF">SAMN05444339_101990</name>
</gene>
<dbReference type="InterPro" id="IPR018165">
    <property type="entry name" value="Ala-tRNA-synth_IIc_core"/>
</dbReference>
<dbReference type="SMART" id="SM00863">
    <property type="entry name" value="tRNA_SAD"/>
    <property type="match status" value="1"/>
</dbReference>
<dbReference type="PROSITE" id="PS50860">
    <property type="entry name" value="AA_TRNA_LIGASE_II_ALA"/>
    <property type="match status" value="1"/>
</dbReference>
<keyword evidence="3" id="KW-0479">Metal-binding</keyword>
<sequence length="240" mass="26102">MTRALYHDDAYLREAQGQVVAHTFEGGIVLDASIFYPTSGGQPGDAGRLVWDGGAIDIATTVKGQGTDIVLVPAEPSALPPLGTRVRQILVWDRRHRMMRVHTALHLLSAVIPRPVTGGQIAVDKGRLDFDMDQAPQDKAALETALNDLIARDLPVLTEWITEAVLDAQPGLVKTLTVKPPRGQGQIRLIRIGEGDATADLQPCGGTHVGWTSEVGRIHIGRIEKKGRQNRRVYLHLDDA</sequence>
<dbReference type="PANTHER" id="PTHR43462">
    <property type="entry name" value="ALANYL-TRNA EDITING PROTEIN"/>
    <property type="match status" value="1"/>
</dbReference>
<evidence type="ECO:0000259" key="5">
    <source>
        <dbReference type="PROSITE" id="PS50860"/>
    </source>
</evidence>
<dbReference type="Gene3D" id="3.30.980.10">
    <property type="entry name" value="Threonyl-trna Synthetase, Chain A, domain 2"/>
    <property type="match status" value="1"/>
</dbReference>
<dbReference type="InterPro" id="IPR009000">
    <property type="entry name" value="Transl_B-barrel_sf"/>
</dbReference>
<dbReference type="PANTHER" id="PTHR43462:SF1">
    <property type="entry name" value="ALANYL-TRNA EDITING PROTEIN AARSD1"/>
    <property type="match status" value="1"/>
</dbReference>
<comment type="subcellular location">
    <subcellularLocation>
        <location evidence="2">Cytoplasm</location>
    </subcellularLocation>
</comment>
<dbReference type="GO" id="GO:0003676">
    <property type="term" value="F:nucleic acid binding"/>
    <property type="evidence" value="ECO:0007669"/>
    <property type="project" value="InterPro"/>
</dbReference>
<name>A0A1M4V8P6_LOKAT</name>